<dbReference type="GO" id="GO:0005737">
    <property type="term" value="C:cytoplasm"/>
    <property type="evidence" value="ECO:0007669"/>
    <property type="project" value="TreeGrafter"/>
</dbReference>
<dbReference type="PROSITE" id="PS50082">
    <property type="entry name" value="WD_REPEATS_2"/>
    <property type="match status" value="1"/>
</dbReference>
<feature type="compositionally biased region" description="Polar residues" evidence="2">
    <location>
        <begin position="190"/>
        <end position="208"/>
    </location>
</feature>
<dbReference type="Gene3D" id="2.130.10.10">
    <property type="entry name" value="YVTN repeat-like/Quinoprotein amine dehydrogenase"/>
    <property type="match status" value="1"/>
</dbReference>
<dbReference type="eggNOG" id="KOG4155">
    <property type="taxonomic scope" value="Eukaryota"/>
</dbReference>
<keyword evidence="4" id="KW-1185">Reference proteome</keyword>
<dbReference type="InParanoid" id="G4TI56"/>
<proteinExistence type="predicted"/>
<dbReference type="OMA" id="LKLCARW"/>
<dbReference type="InterPro" id="IPR011047">
    <property type="entry name" value="Quinoprotein_ADH-like_sf"/>
</dbReference>
<feature type="region of interest" description="Disordered" evidence="2">
    <location>
        <begin position="95"/>
        <end position="144"/>
    </location>
</feature>
<dbReference type="Pfam" id="PF00400">
    <property type="entry name" value="WD40"/>
    <property type="match status" value="1"/>
</dbReference>
<dbReference type="PANTHER" id="PTHR44099">
    <property type="entry name" value="RABCONNECTIN-3B, ISOFORM A"/>
    <property type="match status" value="1"/>
</dbReference>
<dbReference type="Proteomes" id="UP000007148">
    <property type="component" value="Unassembled WGS sequence"/>
</dbReference>
<feature type="region of interest" description="Disordered" evidence="2">
    <location>
        <begin position="181"/>
        <end position="229"/>
    </location>
</feature>
<feature type="compositionally biased region" description="Polar residues" evidence="2">
    <location>
        <begin position="111"/>
        <end position="128"/>
    </location>
</feature>
<dbReference type="HOGENOM" id="CLU_001665_1_0_1"/>
<feature type="compositionally biased region" description="Low complexity" evidence="2">
    <location>
        <begin position="209"/>
        <end position="223"/>
    </location>
</feature>
<dbReference type="InterPro" id="IPR049916">
    <property type="entry name" value="WDR72-like"/>
</dbReference>
<evidence type="ECO:0000256" key="2">
    <source>
        <dbReference type="SAM" id="MobiDB-lite"/>
    </source>
</evidence>
<dbReference type="PANTHER" id="PTHR44099:SF4">
    <property type="entry name" value="RABCONNECTIN-3B, ISOFORM A"/>
    <property type="match status" value="1"/>
</dbReference>
<feature type="repeat" description="WD" evidence="1">
    <location>
        <begin position="1248"/>
        <end position="1282"/>
    </location>
</feature>
<comment type="caution">
    <text evidence="3">The sequence shown here is derived from an EMBL/GenBank/DDBJ whole genome shotgun (WGS) entry which is preliminary data.</text>
</comment>
<dbReference type="EMBL" id="CAFZ01000102">
    <property type="protein sequence ID" value="CCA71005.1"/>
    <property type="molecule type" value="Genomic_DNA"/>
</dbReference>
<dbReference type="OrthoDB" id="338622at2759"/>
<dbReference type="InterPro" id="IPR001680">
    <property type="entry name" value="WD40_rpt"/>
</dbReference>
<reference evidence="3 4" key="1">
    <citation type="journal article" date="2011" name="PLoS Pathog.">
        <title>Endophytic Life Strategies Decoded by Genome and Transcriptome Analyses of the Mutualistic Root Symbiont Piriformospora indica.</title>
        <authorList>
            <person name="Zuccaro A."/>
            <person name="Lahrmann U."/>
            <person name="Guldener U."/>
            <person name="Langen G."/>
            <person name="Pfiffi S."/>
            <person name="Biedenkopf D."/>
            <person name="Wong P."/>
            <person name="Samans B."/>
            <person name="Grimm C."/>
            <person name="Basiewicz M."/>
            <person name="Murat C."/>
            <person name="Martin F."/>
            <person name="Kogel K.H."/>
        </authorList>
    </citation>
    <scope>NUCLEOTIDE SEQUENCE [LARGE SCALE GENOMIC DNA]</scope>
    <source>
        <strain evidence="3 4">DSM 11827</strain>
    </source>
</reference>
<evidence type="ECO:0000313" key="4">
    <source>
        <dbReference type="Proteomes" id="UP000007148"/>
    </source>
</evidence>
<dbReference type="SUPFAM" id="SSF50998">
    <property type="entry name" value="Quinoprotein alcohol dehydrogenase-like"/>
    <property type="match status" value="1"/>
</dbReference>
<gene>
    <name evidence="3" type="ORF">PIIN_11688</name>
</gene>
<sequence length="1327" mass="144726">MEDEPILLPLVLPGSAEVISEACNNAKTTALAGWKPSNSGAEVASVAMGCEDGSIFIFGPDVPSTVSDVSTTTNKASTQRPTSPLPSMIANLTRLHGPPSPVPSSVGSSYFKPTSSTKPTTLQPSKSRVQAGISKEQVEAPKNYVDYDDEPAKLKSLLKAREPVKDRGLLDNLIPALHIGHHHHRGSSSENASQAIDKQSSYSQVSVHASSTSTSPPASPTAANQRRTESYFQSPISEGWVLKVHAMPPRLAFGRAVTALAYLEEGSTLVSLQECGTLCLYSSADGACLSSMQITSTSSIKPPTNMPAIEGSLKGVWKWKKLAYGSVAETRFLFVAAADITTTWDEPIHKTRIAIIKVKTSAERDSSVASEYLSKIGEWVVDCALETVGMVEDPAGLPVFYHTTLSHQLIFHKIHILDKVKVHIPPLEEEASGSSISLPLTTIPIPNPFKSRRPRGTRPKSVYDIRTNEEGRVELEPMGDPIPTGFSEADEPTIILNNMKNEQPIIIYTTNCANVFIVQDGKVVFVEQAKVSNILEAVIYASGAFSLCGEDKTYTFNFGHGQNGSCHLELSGTRPNDVNEFTATIDDCIIKTSKNTRGLRRIHLAMYLNDKPKKLWKSRATSSSCFITSLLSIDLTTIILGYDDGFIRRASLSEVMAPNESAKVCGEPSDQALDGKIVHLSLARNERSGEYFIVGGTDSGVVAVWALQSLRLVARWTLFATPLVSVIRLMDDAVGRLKGSIMCVANGGTTALLLLDSLEIAFTVPGGPARLEKVCIGEDNLMLIYSNDTGRLWDIKTQEFWRSMTRDKAEELLEQGGWVECLVEPGGPSFSTPALGCLQRSFTSLDTSRTMIIDLRHIMSVGSVKSEPSTLSPGQSELYKCLLSYYLTTGLDEAIDDEIVNKLEIAVMHPYNGLCGFGGAAVLFNHTSPRSAWTLSSIATTMRLLAICSILRAWMDEHVNTVSMYYTTSLQETVGKQYQPPLLMDIRTCARNIFDATVGQMSDEAVVATVEEFRHRLPCLQPDVHKESPWAVIALLVVGNIAIARHAELPPNVVTDVANSIAMFLHDESSAHRIIGIDLSSRGLQIWQAYTDTMEILRSLFDLASTTRKDADLPSIRNEATQARLAVLHVATTCTHLFMTKLLLDVTQPRTPAHSRSIMQLLAFLIRKKPLVLYHNIPRLMEAVVKCIDPNSALRETVLDAVTGILSEVVRVYPTVDFHPASQKLVVGTNEGAAILYDLKTATRLYVLEGHKKRISACSFSPDGRRLVTVSLEESVVMVWKVGSSFTSFFYPGAPPRQGHSGSEPFKTLNFNVGSEGETIKLNAGSS</sequence>
<name>G4TI56_SERID</name>
<keyword evidence="1" id="KW-0853">WD repeat</keyword>
<protein>
    <submittedName>
        <fullName evidence="3">Uncharacterized protein</fullName>
    </submittedName>
</protein>
<dbReference type="STRING" id="1109443.G4TI56"/>
<evidence type="ECO:0000256" key="1">
    <source>
        <dbReference type="PROSITE-ProRule" id="PRU00221"/>
    </source>
</evidence>
<dbReference type="InterPro" id="IPR015943">
    <property type="entry name" value="WD40/YVTN_repeat-like_dom_sf"/>
</dbReference>
<accession>G4TI56</accession>
<dbReference type="SMART" id="SM00320">
    <property type="entry name" value="WD40"/>
    <property type="match status" value="3"/>
</dbReference>
<organism evidence="3 4">
    <name type="scientific">Serendipita indica (strain DSM 11827)</name>
    <name type="common">Root endophyte fungus</name>
    <name type="synonym">Piriformospora indica</name>
    <dbReference type="NCBI Taxonomy" id="1109443"/>
    <lineage>
        <taxon>Eukaryota</taxon>
        <taxon>Fungi</taxon>
        <taxon>Dikarya</taxon>
        <taxon>Basidiomycota</taxon>
        <taxon>Agaricomycotina</taxon>
        <taxon>Agaricomycetes</taxon>
        <taxon>Sebacinales</taxon>
        <taxon>Serendipitaceae</taxon>
        <taxon>Serendipita</taxon>
    </lineage>
</organism>
<evidence type="ECO:0000313" key="3">
    <source>
        <dbReference type="EMBL" id="CCA71005.1"/>
    </source>
</evidence>